<dbReference type="SUPFAM" id="SSF55729">
    <property type="entry name" value="Acyl-CoA N-acyltransferases (Nat)"/>
    <property type="match status" value="1"/>
</dbReference>
<evidence type="ECO:0000313" key="3">
    <source>
        <dbReference type="EMBL" id="SFL52940.1"/>
    </source>
</evidence>
<accession>A0A126R1M9</accession>
<protein>
    <submittedName>
        <fullName evidence="2">GNAT family acetyltransferase</fullName>
    </submittedName>
</protein>
<name>A0A126R1M9_METOL</name>
<dbReference type="KEGG" id="mol:YLM1_1636"/>
<dbReference type="RefSeq" id="WP_067148369.1">
    <property type="nucleotide sequence ID" value="NZ_CP014265.1"/>
</dbReference>
<sequence length="261" mass="30367">MIVRCKEEDISTVFEYIGEDYGKCLYIFIDLKKFGLNDENFNLWIQYNEKNNICGIISEYFGGIQIYSKEEDLLLDEITDFIKEKDTHVLFAIKPIIDKLKPFLLEYEQETGTVGELIELKYPPNPKAYSAPLDEFEEIVKIVAEDEDIGKPYGFESLYEQYTQRKQENFGRNFVLRDDDNEIICHAATYAELPELAVIGGVITSASYRGKGFSKETLSSLCKELKDENKRIFSFFYIPAAERMHYGVGFEKLEDWSKLFK</sequence>
<dbReference type="PATRIC" id="fig|294671.3.peg.1702"/>
<dbReference type="AlphaFoldDB" id="A0A126R1M9"/>
<dbReference type="GeneID" id="28489949"/>
<reference evidence="4" key="2">
    <citation type="submission" date="2016-02" db="EMBL/GenBank/DDBJ databases">
        <title>The draft genome sequence of the rumen methanogen Methanobrevibacter olleyae YLM1.</title>
        <authorList>
            <consortium name="New Zealand Agricultural Greenhouse Gas Research Centre/Pastoral Greenhouse Gas Research Consortium"/>
            <person name="Kelly W.J."/>
            <person name="Li D."/>
            <person name="Lambie S.C."/>
            <person name="Attwood G.T."/>
            <person name="Altermann E."/>
            <person name="Leahy S.C."/>
        </authorList>
    </citation>
    <scope>NUCLEOTIDE SEQUENCE [LARGE SCALE GENOMIC DNA]</scope>
    <source>
        <strain evidence="4">YLM1</strain>
    </source>
</reference>
<dbReference type="Pfam" id="PF00583">
    <property type="entry name" value="Acetyltransf_1"/>
    <property type="match status" value="1"/>
</dbReference>
<dbReference type="EMBL" id="CP014265">
    <property type="protein sequence ID" value="AMK16191.1"/>
    <property type="molecule type" value="Genomic_DNA"/>
</dbReference>
<dbReference type="InterPro" id="IPR000182">
    <property type="entry name" value="GNAT_dom"/>
</dbReference>
<proteinExistence type="predicted"/>
<evidence type="ECO:0000313" key="2">
    <source>
        <dbReference type="EMBL" id="AMK16191.1"/>
    </source>
</evidence>
<reference evidence="3" key="3">
    <citation type="submission" date="2016-10" db="EMBL/GenBank/DDBJ databases">
        <authorList>
            <person name="de Groot N.N."/>
        </authorList>
    </citation>
    <scope>NUCLEOTIDE SEQUENCE [LARGE SCALE GENOMIC DNA]</scope>
    <source>
        <strain evidence="3">DSM 16632</strain>
    </source>
</reference>
<evidence type="ECO:0000259" key="1">
    <source>
        <dbReference type="PROSITE" id="PS51186"/>
    </source>
</evidence>
<evidence type="ECO:0000313" key="4">
    <source>
        <dbReference type="Proteomes" id="UP000066376"/>
    </source>
</evidence>
<reference evidence="2 4" key="1">
    <citation type="journal article" date="2016" name="Genome Announc.">
        <title>Draft Genome Sequence of the Rumen Methanogen Methanobrevibacter olleyae YLM1.</title>
        <authorList>
            <person name="Kelly W.J."/>
            <person name="Li D."/>
            <person name="Lambie S.C."/>
            <person name="Cox F."/>
            <person name="Attwood G.T."/>
            <person name="Altermann E."/>
            <person name="Leahy S.C."/>
        </authorList>
    </citation>
    <scope>NUCLEOTIDE SEQUENCE [LARGE SCALE GENOMIC DNA]</scope>
    <source>
        <strain evidence="2 4">YLM1</strain>
    </source>
</reference>
<organism evidence="2 4">
    <name type="scientific">Methanobrevibacter olleyae</name>
    <dbReference type="NCBI Taxonomy" id="294671"/>
    <lineage>
        <taxon>Archaea</taxon>
        <taxon>Methanobacteriati</taxon>
        <taxon>Methanobacteriota</taxon>
        <taxon>Methanomada group</taxon>
        <taxon>Methanobacteria</taxon>
        <taxon>Methanobacteriales</taxon>
        <taxon>Methanobacteriaceae</taxon>
        <taxon>Methanobrevibacter</taxon>
    </lineage>
</organism>
<dbReference type="InterPro" id="IPR016181">
    <property type="entry name" value="Acyl_CoA_acyltransferase"/>
</dbReference>
<dbReference type="GO" id="GO:0016747">
    <property type="term" value="F:acyltransferase activity, transferring groups other than amino-acyl groups"/>
    <property type="evidence" value="ECO:0007669"/>
    <property type="project" value="InterPro"/>
</dbReference>
<reference evidence="5" key="4">
    <citation type="submission" date="2016-10" db="EMBL/GenBank/DDBJ databases">
        <authorList>
            <person name="Varghese N."/>
        </authorList>
    </citation>
    <scope>NUCLEOTIDE SEQUENCE [LARGE SCALE GENOMIC DNA]</scope>
    <source>
        <strain evidence="5">DSM 16632</strain>
    </source>
</reference>
<keyword evidence="2" id="KW-0808">Transferase</keyword>
<dbReference type="Proteomes" id="UP000066376">
    <property type="component" value="Chromosome"/>
</dbReference>
<evidence type="ECO:0000313" key="5">
    <source>
        <dbReference type="Proteomes" id="UP000183442"/>
    </source>
</evidence>
<feature type="domain" description="N-acetyltransferase" evidence="1">
    <location>
        <begin position="126"/>
        <end position="261"/>
    </location>
</feature>
<dbReference type="Gene3D" id="3.40.630.30">
    <property type="match status" value="1"/>
</dbReference>
<dbReference type="Proteomes" id="UP000183442">
    <property type="component" value="Unassembled WGS sequence"/>
</dbReference>
<dbReference type="EMBL" id="FOTL01000017">
    <property type="protein sequence ID" value="SFL52940.1"/>
    <property type="molecule type" value="Genomic_DNA"/>
</dbReference>
<gene>
    <name evidence="3" type="ORF">SAMN02910297_01141</name>
    <name evidence="2" type="ORF">YLM1_1636</name>
</gene>
<keyword evidence="4" id="KW-1185">Reference proteome</keyword>
<dbReference type="PROSITE" id="PS51186">
    <property type="entry name" value="GNAT"/>
    <property type="match status" value="1"/>
</dbReference>